<dbReference type="GO" id="GO:0005506">
    <property type="term" value="F:iron ion binding"/>
    <property type="evidence" value="ECO:0007669"/>
    <property type="project" value="InterPro"/>
</dbReference>
<protein>
    <submittedName>
        <fullName evidence="8">P450 monooxygenase</fullName>
    </submittedName>
</protein>
<dbReference type="PRINTS" id="PR00385">
    <property type="entry name" value="P450"/>
</dbReference>
<organism evidence="8 9">
    <name type="scientific">Rhizodiscina lignyota</name>
    <dbReference type="NCBI Taxonomy" id="1504668"/>
    <lineage>
        <taxon>Eukaryota</taxon>
        <taxon>Fungi</taxon>
        <taxon>Dikarya</taxon>
        <taxon>Ascomycota</taxon>
        <taxon>Pezizomycotina</taxon>
        <taxon>Dothideomycetes</taxon>
        <taxon>Pleosporomycetidae</taxon>
        <taxon>Aulographales</taxon>
        <taxon>Rhizodiscinaceae</taxon>
        <taxon>Rhizodiscina</taxon>
    </lineage>
</organism>
<dbReference type="InterPro" id="IPR017972">
    <property type="entry name" value="Cyt_P450_CS"/>
</dbReference>
<dbReference type="AlphaFoldDB" id="A0A9P4M744"/>
<evidence type="ECO:0000256" key="1">
    <source>
        <dbReference type="ARBA" id="ARBA00001971"/>
    </source>
</evidence>
<dbReference type="Proteomes" id="UP000799772">
    <property type="component" value="Unassembled WGS sequence"/>
</dbReference>
<name>A0A9P4M744_9PEZI</name>
<keyword evidence="6 8" id="KW-0503">Monooxygenase</keyword>
<dbReference type="GO" id="GO:0004497">
    <property type="term" value="F:monooxygenase activity"/>
    <property type="evidence" value="ECO:0007669"/>
    <property type="project" value="UniProtKB-KW"/>
</dbReference>
<evidence type="ECO:0000256" key="3">
    <source>
        <dbReference type="ARBA" id="ARBA00022723"/>
    </source>
</evidence>
<proteinExistence type="inferred from homology"/>
<dbReference type="EMBL" id="ML978131">
    <property type="protein sequence ID" value="KAF2095454.1"/>
    <property type="molecule type" value="Genomic_DNA"/>
</dbReference>
<keyword evidence="6" id="KW-0560">Oxidoreductase</keyword>
<evidence type="ECO:0000256" key="7">
    <source>
        <dbReference type="SAM" id="MobiDB-lite"/>
    </source>
</evidence>
<dbReference type="PANTHER" id="PTHR24305">
    <property type="entry name" value="CYTOCHROME P450"/>
    <property type="match status" value="1"/>
</dbReference>
<sequence>MKLIIPLLLFVAYTAYKTYLYASKLYRNLLDARRSGIPYIVAPVWPINRLWLALEPLLMPYLRKMPFIRDKPWLMVSSGDWIWQERYGAFEKLGDTFMIVTPRYNAIYTAEAEVINQITTRRNDFPKPIQVYGTLDLYGKNVVTSEGSEWRRHRKITSPPFTEKNNHLVWNESLYQASNMVTQWVGKDGKAGKTWDNISTDAMRLSLHVISRAGFNVRCLWPGVDDDDEQALKEGAMSTAIIPEGHEMSYVESMSTMLHRIIVVLICPDWLMKYFPSDFLKKARLAYFEWGRYMKEIYQSKFDALKKSAGTNADEKLDLMGAMISSSGLLDDDATKAPTGSGLSESEILGNSFVFMLAGHETAANTITHALYFLAMNPGTQQRLQKEIDDIFGGRPISEWNYDRDLNPLFGGLAGAIMNETLRVIPPVVIIPKSNFKSGDQKLTVGGKEVIVPDNTYIGLCAAGVQRNPKYWPHGPARSAEDGGPMHPKSNLDNDLEEFKPERWLLDPNAKPLEETSDDEKARKEAEAMGVNTAPDTANTLFRPPKGAYVPFSEGYRACLGRRFAQVEILATLAVIFSQYSVELGVEDWADDEEVEKMGEKERKDVWLKARTEAERKVRDCMGTIITLQLRKGKIPMRFAKRGEEKFMFA</sequence>
<feature type="binding site" description="axial binding residue" evidence="5">
    <location>
        <position position="559"/>
    </location>
    <ligand>
        <name>heme</name>
        <dbReference type="ChEBI" id="CHEBI:30413"/>
    </ligand>
    <ligandPart>
        <name>Fe</name>
        <dbReference type="ChEBI" id="CHEBI:18248"/>
    </ligandPart>
</feature>
<keyword evidence="4 5" id="KW-0408">Iron</keyword>
<dbReference type="GO" id="GO:0020037">
    <property type="term" value="F:heme binding"/>
    <property type="evidence" value="ECO:0007669"/>
    <property type="project" value="InterPro"/>
</dbReference>
<dbReference type="Gene3D" id="1.10.630.10">
    <property type="entry name" value="Cytochrome P450"/>
    <property type="match status" value="1"/>
</dbReference>
<reference evidence="8" key="1">
    <citation type="journal article" date="2020" name="Stud. Mycol.">
        <title>101 Dothideomycetes genomes: a test case for predicting lifestyles and emergence of pathogens.</title>
        <authorList>
            <person name="Haridas S."/>
            <person name="Albert R."/>
            <person name="Binder M."/>
            <person name="Bloem J."/>
            <person name="Labutti K."/>
            <person name="Salamov A."/>
            <person name="Andreopoulos B."/>
            <person name="Baker S."/>
            <person name="Barry K."/>
            <person name="Bills G."/>
            <person name="Bluhm B."/>
            <person name="Cannon C."/>
            <person name="Castanera R."/>
            <person name="Culley D."/>
            <person name="Daum C."/>
            <person name="Ezra D."/>
            <person name="Gonzalez J."/>
            <person name="Henrissat B."/>
            <person name="Kuo A."/>
            <person name="Liang C."/>
            <person name="Lipzen A."/>
            <person name="Lutzoni F."/>
            <person name="Magnuson J."/>
            <person name="Mondo S."/>
            <person name="Nolan M."/>
            <person name="Ohm R."/>
            <person name="Pangilinan J."/>
            <person name="Park H.-J."/>
            <person name="Ramirez L."/>
            <person name="Alfaro M."/>
            <person name="Sun H."/>
            <person name="Tritt A."/>
            <person name="Yoshinaga Y."/>
            <person name="Zwiers L.-H."/>
            <person name="Turgeon B."/>
            <person name="Goodwin S."/>
            <person name="Spatafora J."/>
            <person name="Crous P."/>
            <person name="Grigoriev I."/>
        </authorList>
    </citation>
    <scope>NUCLEOTIDE SEQUENCE</scope>
    <source>
        <strain evidence="8">CBS 133067</strain>
    </source>
</reference>
<keyword evidence="5 6" id="KW-0349">Heme</keyword>
<dbReference type="InterPro" id="IPR050121">
    <property type="entry name" value="Cytochrome_P450_monoxygenase"/>
</dbReference>
<accession>A0A9P4M744</accession>
<evidence type="ECO:0000313" key="8">
    <source>
        <dbReference type="EMBL" id="KAF2095454.1"/>
    </source>
</evidence>
<feature type="region of interest" description="Disordered" evidence="7">
    <location>
        <begin position="473"/>
        <end position="492"/>
    </location>
</feature>
<keyword evidence="9" id="KW-1185">Reference proteome</keyword>
<dbReference type="OrthoDB" id="1470350at2759"/>
<gene>
    <name evidence="8" type="ORF">NA57DRAFT_44184</name>
</gene>
<evidence type="ECO:0000256" key="6">
    <source>
        <dbReference type="RuleBase" id="RU000461"/>
    </source>
</evidence>
<dbReference type="GO" id="GO:0016705">
    <property type="term" value="F:oxidoreductase activity, acting on paired donors, with incorporation or reduction of molecular oxygen"/>
    <property type="evidence" value="ECO:0007669"/>
    <property type="project" value="InterPro"/>
</dbReference>
<keyword evidence="3 5" id="KW-0479">Metal-binding</keyword>
<comment type="similarity">
    <text evidence="2 6">Belongs to the cytochrome P450 family.</text>
</comment>
<dbReference type="PRINTS" id="PR00463">
    <property type="entry name" value="EP450I"/>
</dbReference>
<dbReference type="CDD" id="cd11070">
    <property type="entry name" value="CYP56-like"/>
    <property type="match status" value="1"/>
</dbReference>
<dbReference type="PROSITE" id="PS00086">
    <property type="entry name" value="CYTOCHROME_P450"/>
    <property type="match status" value="1"/>
</dbReference>
<dbReference type="InterPro" id="IPR002401">
    <property type="entry name" value="Cyt_P450_E_grp-I"/>
</dbReference>
<evidence type="ECO:0000256" key="2">
    <source>
        <dbReference type="ARBA" id="ARBA00010617"/>
    </source>
</evidence>
<dbReference type="Pfam" id="PF00067">
    <property type="entry name" value="p450"/>
    <property type="match status" value="2"/>
</dbReference>
<comment type="caution">
    <text evidence="8">The sequence shown here is derived from an EMBL/GenBank/DDBJ whole genome shotgun (WGS) entry which is preliminary data.</text>
</comment>
<dbReference type="PANTHER" id="PTHR24305:SF166">
    <property type="entry name" value="CYTOCHROME P450 12A4, MITOCHONDRIAL-RELATED"/>
    <property type="match status" value="1"/>
</dbReference>
<dbReference type="InterPro" id="IPR001128">
    <property type="entry name" value="Cyt_P450"/>
</dbReference>
<dbReference type="SUPFAM" id="SSF48264">
    <property type="entry name" value="Cytochrome P450"/>
    <property type="match status" value="1"/>
</dbReference>
<dbReference type="InterPro" id="IPR036396">
    <property type="entry name" value="Cyt_P450_sf"/>
</dbReference>
<comment type="cofactor">
    <cofactor evidence="1 5">
        <name>heme</name>
        <dbReference type="ChEBI" id="CHEBI:30413"/>
    </cofactor>
</comment>
<evidence type="ECO:0000256" key="5">
    <source>
        <dbReference type="PIRSR" id="PIRSR602401-1"/>
    </source>
</evidence>
<evidence type="ECO:0000313" key="9">
    <source>
        <dbReference type="Proteomes" id="UP000799772"/>
    </source>
</evidence>
<evidence type="ECO:0000256" key="4">
    <source>
        <dbReference type="ARBA" id="ARBA00023004"/>
    </source>
</evidence>